<proteinExistence type="predicted"/>
<dbReference type="Proteomes" id="UP000326532">
    <property type="component" value="Unassembled WGS sequence"/>
</dbReference>
<accession>A0A5N6E1U8</accession>
<evidence type="ECO:0000256" key="1">
    <source>
        <dbReference type="SAM" id="MobiDB-lite"/>
    </source>
</evidence>
<evidence type="ECO:0000313" key="2">
    <source>
        <dbReference type="EMBL" id="KAB8210360.1"/>
    </source>
</evidence>
<keyword evidence="3" id="KW-1185">Reference proteome</keyword>
<protein>
    <submittedName>
        <fullName evidence="2">Uncharacterized protein</fullName>
    </submittedName>
</protein>
<feature type="region of interest" description="Disordered" evidence="1">
    <location>
        <begin position="409"/>
        <end position="435"/>
    </location>
</feature>
<dbReference type="OMA" id="WNVEADH"/>
<name>A0A5N6E1U8_ASPPA</name>
<dbReference type="AlphaFoldDB" id="A0A5N6E1U8"/>
<dbReference type="VEuPathDB" id="FungiDB:BDV34DRAFT_220954"/>
<reference evidence="2 3" key="1">
    <citation type="submission" date="2019-04" db="EMBL/GenBank/DDBJ databases">
        <title>Fungal friends and foes A comparative genomics study of 23 Aspergillus species from section Flavi.</title>
        <authorList>
            <consortium name="DOE Joint Genome Institute"/>
            <person name="Kjaerbolling I."/>
            <person name="Vesth T.C."/>
            <person name="Frisvad J.C."/>
            <person name="Nybo J.L."/>
            <person name="Theobald S."/>
            <person name="Kildgaard S."/>
            <person name="Petersen T.I."/>
            <person name="Kuo A."/>
            <person name="Sato A."/>
            <person name="Lyhne E.K."/>
            <person name="Kogle M.E."/>
            <person name="Wiebenga A."/>
            <person name="Kun R.S."/>
            <person name="Lubbers R.J."/>
            <person name="Makela M.R."/>
            <person name="Barry K."/>
            <person name="Chovatia M."/>
            <person name="Clum A."/>
            <person name="Daum C."/>
            <person name="Haridas S."/>
            <person name="He G."/>
            <person name="LaButti K."/>
            <person name="Lipzen A."/>
            <person name="Mondo S."/>
            <person name="Pangilinan J."/>
            <person name="Riley R."/>
            <person name="Salamov A."/>
            <person name="Simmons B.A."/>
            <person name="Magnuson J.K."/>
            <person name="Henrissat B."/>
            <person name="Mortensen U.H."/>
            <person name="Larsen T.O."/>
            <person name="De vries R.P."/>
            <person name="Grigoriev I.V."/>
            <person name="Machida M."/>
            <person name="Baker S.E."/>
            <person name="Andersen M.R."/>
        </authorList>
    </citation>
    <scope>NUCLEOTIDE SEQUENCE [LARGE SCALE GENOMIC DNA]</scope>
    <source>
        <strain evidence="2 3">CBS 117618</strain>
    </source>
</reference>
<evidence type="ECO:0000313" key="3">
    <source>
        <dbReference type="Proteomes" id="UP000326532"/>
    </source>
</evidence>
<dbReference type="EMBL" id="ML734943">
    <property type="protein sequence ID" value="KAB8210360.1"/>
    <property type="molecule type" value="Genomic_DNA"/>
</dbReference>
<organism evidence="2 3">
    <name type="scientific">Aspergillus parasiticus</name>
    <dbReference type="NCBI Taxonomy" id="5067"/>
    <lineage>
        <taxon>Eukaryota</taxon>
        <taxon>Fungi</taxon>
        <taxon>Dikarya</taxon>
        <taxon>Ascomycota</taxon>
        <taxon>Pezizomycotina</taxon>
        <taxon>Eurotiomycetes</taxon>
        <taxon>Eurotiomycetidae</taxon>
        <taxon>Eurotiales</taxon>
        <taxon>Aspergillaceae</taxon>
        <taxon>Aspergillus</taxon>
        <taxon>Aspergillus subgen. Circumdati</taxon>
    </lineage>
</organism>
<sequence>MALPYPEGKCYFKRSALRHRYYGGYDADDDNQFYKHILVEYIWNVEADHGSRAANSPNGYSHPRSKYGIYKGSNWGTHYGNWQYLPFSYATSMSPNSPKYQYNHNLCRSGNRFKGYEKGQQSAEAWFMPMPMLYANAKTVANQGLFPPQHLSHIRAIYIPVSKHTSEEFPDLSTWVWINFTARESVKAKNEGTVWKTIPCHPTFGARVNRDETFVFNIPEIINLLSIPVEMRKPGTNVFSKELVQYQSRRFVRTTVVHGTMLDTFDFSFTEIASANWGQEVVWRENEKGSWFNSFLRNAISFGLGFVPGVGPLLSVSFLLGWAAIESAVNDNDAFKDELSLWAPPVQIPVEYISDVMQSARRTANYVDPKWIGAKQEDIMAVVEAEHRALMKAHSDLLVAASRMQPRINNYPEGSKNETDEDIGEIVAEIPPQED</sequence>
<gene>
    <name evidence="2" type="ORF">BDV34DRAFT_220954</name>
</gene>